<dbReference type="AlphaFoldDB" id="A0A0P9FC18"/>
<protein>
    <recommendedName>
        <fullName evidence="4">HXXEE domain-containing protein</fullName>
    </recommendedName>
</protein>
<evidence type="ECO:0000256" key="1">
    <source>
        <dbReference type="SAM" id="Phobius"/>
    </source>
</evidence>
<keyword evidence="1" id="KW-0812">Transmembrane</keyword>
<sequence length="167" mass="17990">MKRTTKVGLGLLAAWAIHDLEEVWTMSATSKAISGKLPKNAPIPAGLRRAGMSQKHVRIGIGFMALVMSTAAVLGVRSEGRAPFFRAALLAFGIHGFGHLALTAAFRQYTSGVATAPTIVIPFWLWARKELAKEGLTDLNWTTALIALSCLSLLPAVHALLYKILKE</sequence>
<feature type="transmembrane region" description="Helical" evidence="1">
    <location>
        <begin position="57"/>
        <end position="78"/>
    </location>
</feature>
<accession>A0A0P9FC18</accession>
<dbReference type="InterPro" id="IPR025671">
    <property type="entry name" value="HXXEE"/>
</dbReference>
<evidence type="ECO:0008006" key="4">
    <source>
        <dbReference type="Google" id="ProtNLM"/>
    </source>
</evidence>
<reference evidence="2 3" key="1">
    <citation type="submission" date="2015-09" db="EMBL/GenBank/DDBJ databases">
        <title>Draft genome sequence of Kouleothrix aurantiaca JCM 19913.</title>
        <authorList>
            <person name="Hemp J."/>
        </authorList>
    </citation>
    <scope>NUCLEOTIDE SEQUENCE [LARGE SCALE GENOMIC DNA]</scope>
    <source>
        <strain evidence="2 3">COM-B</strain>
    </source>
</reference>
<dbReference type="Pfam" id="PF13787">
    <property type="entry name" value="HXXEE"/>
    <property type="match status" value="1"/>
</dbReference>
<evidence type="ECO:0000313" key="2">
    <source>
        <dbReference type="EMBL" id="KPV54258.1"/>
    </source>
</evidence>
<keyword evidence="1" id="KW-1133">Transmembrane helix</keyword>
<dbReference type="Proteomes" id="UP000050509">
    <property type="component" value="Unassembled WGS sequence"/>
</dbReference>
<name>A0A0P9FC18_9CHLR</name>
<keyword evidence="3" id="KW-1185">Reference proteome</keyword>
<feature type="transmembrane region" description="Helical" evidence="1">
    <location>
        <begin position="139"/>
        <end position="162"/>
    </location>
</feature>
<evidence type="ECO:0000313" key="3">
    <source>
        <dbReference type="Proteomes" id="UP000050509"/>
    </source>
</evidence>
<keyword evidence="1" id="KW-0472">Membrane</keyword>
<feature type="transmembrane region" description="Helical" evidence="1">
    <location>
        <begin position="109"/>
        <end position="127"/>
    </location>
</feature>
<dbReference type="EMBL" id="LJCR01000086">
    <property type="protein sequence ID" value="KPV54258.1"/>
    <property type="molecule type" value="Genomic_DNA"/>
</dbReference>
<proteinExistence type="predicted"/>
<feature type="transmembrane region" description="Helical" evidence="1">
    <location>
        <begin position="84"/>
        <end position="102"/>
    </location>
</feature>
<organism evidence="2 3">
    <name type="scientific">Kouleothrix aurantiaca</name>
    <dbReference type="NCBI Taxonomy" id="186479"/>
    <lineage>
        <taxon>Bacteria</taxon>
        <taxon>Bacillati</taxon>
        <taxon>Chloroflexota</taxon>
        <taxon>Chloroflexia</taxon>
        <taxon>Chloroflexales</taxon>
        <taxon>Roseiflexineae</taxon>
        <taxon>Roseiflexaceae</taxon>
        <taxon>Kouleothrix</taxon>
    </lineage>
</organism>
<gene>
    <name evidence="2" type="ORF">SE17_04865</name>
</gene>
<comment type="caution">
    <text evidence="2">The sequence shown here is derived from an EMBL/GenBank/DDBJ whole genome shotgun (WGS) entry which is preliminary data.</text>
</comment>